<dbReference type="PROSITE" id="PS00487">
    <property type="entry name" value="IMP_DH_GMP_RED"/>
    <property type="match status" value="1"/>
</dbReference>
<evidence type="ECO:0000256" key="10">
    <source>
        <dbReference type="PIRSR" id="PIRSR000235-3"/>
    </source>
</evidence>
<feature type="active site" description="Proton donor/acceptor" evidence="8">
    <location>
        <position position="190"/>
    </location>
</feature>
<proteinExistence type="inferred from homology"/>
<keyword evidence="1 8" id="KW-0659">Purine metabolism</keyword>
<evidence type="ECO:0000313" key="13">
    <source>
        <dbReference type="Proteomes" id="UP000025227"/>
    </source>
</evidence>
<dbReference type="CDD" id="cd00381">
    <property type="entry name" value="IMPDH"/>
    <property type="match status" value="1"/>
</dbReference>
<dbReference type="OMA" id="IVWRQNS"/>
<feature type="active site" description="Thioimidate intermediate" evidence="8 9">
    <location>
        <position position="188"/>
    </location>
</feature>
<evidence type="ECO:0000256" key="7">
    <source>
        <dbReference type="ARBA" id="ARBA00048616"/>
    </source>
</evidence>
<feature type="binding site" evidence="8">
    <location>
        <position position="191"/>
    </location>
    <ligand>
        <name>K(+)</name>
        <dbReference type="ChEBI" id="CHEBI:29103"/>
    </ligand>
</feature>
<evidence type="ECO:0000256" key="3">
    <source>
        <dbReference type="ARBA" id="ARBA00022857"/>
    </source>
</evidence>
<dbReference type="PIRSF" id="PIRSF000235">
    <property type="entry name" value="GMP_reductase"/>
    <property type="match status" value="1"/>
</dbReference>
<evidence type="ECO:0000256" key="5">
    <source>
        <dbReference type="ARBA" id="ARBA00023002"/>
    </source>
</evidence>
<dbReference type="GO" id="GO:0006144">
    <property type="term" value="P:purine nucleobase metabolic process"/>
    <property type="evidence" value="ECO:0007669"/>
    <property type="project" value="UniProtKB-KW"/>
</dbReference>
<dbReference type="SMART" id="SM01240">
    <property type="entry name" value="IMPDH"/>
    <property type="match status" value="1"/>
</dbReference>
<name>A0A7I4YXZ7_HAECO</name>
<dbReference type="InterPro" id="IPR005993">
    <property type="entry name" value="GMPR"/>
</dbReference>
<feature type="binding site" description="in other chain" evidence="8">
    <location>
        <position position="78"/>
    </location>
    <ligand>
        <name>NADP(+)</name>
        <dbReference type="ChEBI" id="CHEBI:58349"/>
        <note>ligand shared between two neighboring subunits</note>
    </ligand>
</feature>
<dbReference type="PANTHER" id="PTHR43170">
    <property type="entry name" value="GMP REDUCTASE"/>
    <property type="match status" value="1"/>
</dbReference>
<evidence type="ECO:0000256" key="2">
    <source>
        <dbReference type="ARBA" id="ARBA00022723"/>
    </source>
</evidence>
<dbReference type="Pfam" id="PF00478">
    <property type="entry name" value="IMPDH"/>
    <property type="match status" value="1"/>
</dbReference>
<feature type="binding site" evidence="8">
    <location>
        <begin position="316"/>
        <end position="319"/>
    </location>
    <ligand>
        <name>NADP(+)</name>
        <dbReference type="ChEBI" id="CHEBI:58349"/>
        <note>ligand shared between two neighboring subunits</note>
    </ligand>
</feature>
<dbReference type="WBParaSite" id="HCON_00151700-00001">
    <property type="protein sequence ID" value="HCON_00151700-00001"/>
    <property type="gene ID" value="HCON_00151700"/>
</dbReference>
<dbReference type="InterPro" id="IPR001093">
    <property type="entry name" value="IMP_DH_GMPRt"/>
</dbReference>
<sequence>MPRIEFEPKLDFKDVLLRPKRSTLKSRADVDLVREYTFKNSKKTYSGVPVVASNMDTVGTFEMAETLAKHQLFTTIHKHYSLDEWQAFFEKNKNTDVFKNIAVSSGLSDKDFEKLRSICEMVPLLESICLDVANGYSETFIEYIRKVREHFPRHTIMAGNVVTGEMVEELILSGADIIKVGIGPGSVCTTRKKAGVGYPQLSAVLECADAAHGLGGHVMSDGGCTNPGDVAKAFGAGADFVMIGGLLAGHDQSGGEIIEQNGRKFKLFYGMSSDTAMTKYHGNVADYRASEGKTITIPYRGDVNNTVLDILGGIRSACTYTGSAKLKELSKRTTFIRVTQQTNDMYVPLEINPQK</sequence>
<reference evidence="14" key="1">
    <citation type="submission" date="2020-12" db="UniProtKB">
        <authorList>
            <consortium name="WormBaseParasite"/>
        </authorList>
    </citation>
    <scope>IDENTIFICATION</scope>
    <source>
        <strain evidence="14">MHco3</strain>
    </source>
</reference>
<comment type="function">
    <text evidence="6 8 11">Catalyzes the irreversible NADPH-dependent deamination of GMP to IMP. It functions in the conversion of nucleobase, nucleoside and nucleotide derivatives of G to A nucleotides, and in maintaining the intracellular balance of A and G nucleotides.</text>
</comment>
<dbReference type="EC" id="1.7.1.7" evidence="8"/>
<accession>A0A7I4YXZ7</accession>
<keyword evidence="13" id="KW-1185">Reference proteome</keyword>
<dbReference type="Proteomes" id="UP000025227">
    <property type="component" value="Unplaced"/>
</dbReference>
<dbReference type="GO" id="GO:0006163">
    <property type="term" value="P:purine nucleotide metabolic process"/>
    <property type="evidence" value="ECO:0007669"/>
    <property type="project" value="UniProtKB-UniRule"/>
</dbReference>
<dbReference type="Gene3D" id="3.20.20.70">
    <property type="entry name" value="Aldolase class I"/>
    <property type="match status" value="1"/>
</dbReference>
<feature type="binding site" description="in other chain" evidence="8">
    <location>
        <position position="271"/>
    </location>
    <ligand>
        <name>NADP(+)</name>
        <dbReference type="ChEBI" id="CHEBI:58349"/>
        <note>ligand shared between two neighboring subunits</note>
    </ligand>
</feature>
<feature type="binding site" description="in other chain" evidence="8">
    <location>
        <begin position="287"/>
        <end position="288"/>
    </location>
    <ligand>
        <name>NADP(+)</name>
        <dbReference type="ChEBI" id="CHEBI:58349"/>
        <note>ligand shared between two neighboring subunits</note>
    </ligand>
</feature>
<dbReference type="InterPro" id="IPR050139">
    <property type="entry name" value="GMP_reductase"/>
</dbReference>
<comment type="subunit">
    <text evidence="8">Homotetramer.</text>
</comment>
<feature type="binding site" evidence="8">
    <location>
        <begin position="221"/>
        <end position="223"/>
    </location>
    <ligand>
        <name>GMP</name>
        <dbReference type="ChEBI" id="CHEBI:58115"/>
    </ligand>
</feature>
<protein>
    <recommendedName>
        <fullName evidence="8">GMP reductase</fullName>
        <shortName evidence="8">GMPR</shortName>
        <ecNumber evidence="8">1.7.1.7</ecNumber>
    </recommendedName>
    <alternativeName>
        <fullName evidence="8">Guanosine 5'-monophosphate oxidoreductase</fullName>
        <shortName evidence="8">Guanosine monophosphate reductase</shortName>
    </alternativeName>
</protein>
<dbReference type="InterPro" id="IPR013785">
    <property type="entry name" value="Aldolase_TIM"/>
</dbReference>
<evidence type="ECO:0000256" key="9">
    <source>
        <dbReference type="PIRSR" id="PIRSR000235-1"/>
    </source>
</evidence>
<feature type="binding site" evidence="8">
    <location>
        <begin position="270"/>
        <end position="272"/>
    </location>
    <ligand>
        <name>GMP</name>
        <dbReference type="ChEBI" id="CHEBI:58115"/>
    </ligand>
</feature>
<keyword evidence="5 8" id="KW-0560">Oxidoreductase</keyword>
<feature type="binding site" evidence="8">
    <location>
        <begin position="26"/>
        <end position="27"/>
    </location>
    <ligand>
        <name>NADP(+)</name>
        <dbReference type="ChEBI" id="CHEBI:58349"/>
        <note>ligand shared between two neighboring subunits</note>
    </ligand>
</feature>
<feature type="binding site" evidence="8">
    <location>
        <position position="188"/>
    </location>
    <ligand>
        <name>K(+)</name>
        <dbReference type="ChEBI" id="CHEBI:29103"/>
    </ligand>
</feature>
<dbReference type="GO" id="GO:0003920">
    <property type="term" value="F:GMP reductase activity"/>
    <property type="evidence" value="ECO:0007669"/>
    <property type="project" value="UniProtKB-UniRule"/>
</dbReference>
<evidence type="ECO:0000256" key="1">
    <source>
        <dbReference type="ARBA" id="ARBA00022631"/>
    </source>
</evidence>
<keyword evidence="2 8" id="KW-0479">Metal-binding</keyword>
<feature type="binding site" evidence="8 10">
    <location>
        <position position="185"/>
    </location>
    <ligand>
        <name>K(+)</name>
        <dbReference type="ChEBI" id="CHEBI:29103"/>
    </ligand>
</feature>
<evidence type="ECO:0000256" key="11">
    <source>
        <dbReference type="RuleBase" id="RU003929"/>
    </source>
</evidence>
<dbReference type="HAMAP" id="MF_00596">
    <property type="entry name" value="GMP_reduct_type1"/>
    <property type="match status" value="1"/>
</dbReference>
<organism evidence="13 14">
    <name type="scientific">Haemonchus contortus</name>
    <name type="common">Barber pole worm</name>
    <dbReference type="NCBI Taxonomy" id="6289"/>
    <lineage>
        <taxon>Eukaryota</taxon>
        <taxon>Metazoa</taxon>
        <taxon>Ecdysozoa</taxon>
        <taxon>Nematoda</taxon>
        <taxon>Chromadorea</taxon>
        <taxon>Rhabditida</taxon>
        <taxon>Rhabditina</taxon>
        <taxon>Rhabditomorpha</taxon>
        <taxon>Strongyloidea</taxon>
        <taxon>Trichostrongylidae</taxon>
        <taxon>Haemonchus</taxon>
    </lineage>
</organism>
<keyword evidence="4 8" id="KW-0630">Potassium</keyword>
<dbReference type="SUPFAM" id="SSF51412">
    <property type="entry name" value="Inosine monophosphate dehydrogenase (IMPDH)"/>
    <property type="match status" value="1"/>
</dbReference>
<dbReference type="PANTHER" id="PTHR43170:SF5">
    <property type="entry name" value="GMP REDUCTASE"/>
    <property type="match status" value="1"/>
</dbReference>
<evidence type="ECO:0000256" key="6">
    <source>
        <dbReference type="ARBA" id="ARBA00037691"/>
    </source>
</evidence>
<dbReference type="NCBIfam" id="TIGR01305">
    <property type="entry name" value="GMP_reduct_1"/>
    <property type="match status" value="1"/>
</dbReference>
<comment type="catalytic activity">
    <reaction evidence="7 8 11">
        <text>IMP + NH4(+) + NADP(+) = GMP + NADPH + 2 H(+)</text>
        <dbReference type="Rhea" id="RHEA:17185"/>
        <dbReference type="ChEBI" id="CHEBI:15378"/>
        <dbReference type="ChEBI" id="CHEBI:28938"/>
        <dbReference type="ChEBI" id="CHEBI:57783"/>
        <dbReference type="ChEBI" id="CHEBI:58053"/>
        <dbReference type="ChEBI" id="CHEBI:58115"/>
        <dbReference type="ChEBI" id="CHEBI:58349"/>
        <dbReference type="EC" id="1.7.1.7"/>
    </reaction>
</comment>
<evidence type="ECO:0000256" key="4">
    <source>
        <dbReference type="ARBA" id="ARBA00022958"/>
    </source>
</evidence>
<dbReference type="NCBIfam" id="NF003470">
    <property type="entry name" value="PRK05096.1"/>
    <property type="match status" value="1"/>
</dbReference>
<dbReference type="FunFam" id="3.20.20.70:FF:000012">
    <property type="entry name" value="GMP reductase"/>
    <property type="match status" value="1"/>
</dbReference>
<evidence type="ECO:0000313" key="14">
    <source>
        <dbReference type="WBParaSite" id="HCON_00151700-00001"/>
    </source>
</evidence>
<keyword evidence="3 8" id="KW-0521">NADP</keyword>
<feature type="domain" description="IMP dehydrogenase/GMP reductase" evidence="12">
    <location>
        <begin position="10"/>
        <end position="341"/>
    </location>
</feature>
<feature type="binding site" evidence="8">
    <location>
        <begin position="288"/>
        <end position="292"/>
    </location>
    <ligand>
        <name>GMP</name>
        <dbReference type="ChEBI" id="CHEBI:58115"/>
    </ligand>
</feature>
<dbReference type="OrthoDB" id="418595at2759"/>
<comment type="similarity">
    <text evidence="8">Belongs to the IMPDH/GMPR family. GuaC type 1 subfamily.</text>
</comment>
<feature type="binding site" evidence="8">
    <location>
        <begin position="244"/>
        <end position="245"/>
    </location>
    <ligand>
        <name>GMP</name>
        <dbReference type="ChEBI" id="CHEBI:58115"/>
    </ligand>
</feature>
<evidence type="ECO:0000256" key="8">
    <source>
        <dbReference type="HAMAP-Rule" id="MF_03195"/>
    </source>
</evidence>
<feature type="binding site" description="in other chain" evidence="8">
    <location>
        <begin position="182"/>
        <end position="183"/>
    </location>
    <ligand>
        <name>NADP(+)</name>
        <dbReference type="ChEBI" id="CHEBI:58349"/>
        <note>ligand shared between two neighboring subunits</note>
    </ligand>
</feature>
<dbReference type="GO" id="GO:1902560">
    <property type="term" value="C:GMP reductase complex"/>
    <property type="evidence" value="ECO:0007669"/>
    <property type="project" value="InterPro"/>
</dbReference>
<feature type="binding site" description="in other chain" evidence="8">
    <location>
        <begin position="131"/>
        <end position="133"/>
    </location>
    <ligand>
        <name>NADP(+)</name>
        <dbReference type="ChEBI" id="CHEBI:58349"/>
        <note>ligand shared between two neighboring subunits</note>
    </ligand>
</feature>
<dbReference type="AlphaFoldDB" id="A0A7I4YXZ7"/>
<evidence type="ECO:0000259" key="12">
    <source>
        <dbReference type="Pfam" id="PF00478"/>
    </source>
</evidence>
<dbReference type="InterPro" id="IPR015875">
    <property type="entry name" value="IMP_DH/GMP_Rdtase_CS"/>
</dbReference>
<feature type="binding site" evidence="8 10">
    <location>
        <position position="183"/>
    </location>
    <ligand>
        <name>K(+)</name>
        <dbReference type="ChEBI" id="CHEBI:29103"/>
    </ligand>
</feature>
<dbReference type="GO" id="GO:0046872">
    <property type="term" value="F:metal ion binding"/>
    <property type="evidence" value="ECO:0007669"/>
    <property type="project" value="UniProtKB-KW"/>
</dbReference>